<feature type="non-terminal residue" evidence="1">
    <location>
        <position position="1"/>
    </location>
</feature>
<name>A0A2H3CSR0_ARMGA</name>
<protein>
    <submittedName>
        <fullName evidence="1">Uncharacterized protein</fullName>
    </submittedName>
</protein>
<accession>A0A2H3CSR0</accession>
<organism evidence="1 2">
    <name type="scientific">Armillaria gallica</name>
    <name type="common">Bulbous honey fungus</name>
    <name type="synonym">Armillaria bulbosa</name>
    <dbReference type="NCBI Taxonomy" id="47427"/>
    <lineage>
        <taxon>Eukaryota</taxon>
        <taxon>Fungi</taxon>
        <taxon>Dikarya</taxon>
        <taxon>Basidiomycota</taxon>
        <taxon>Agaricomycotina</taxon>
        <taxon>Agaricomycetes</taxon>
        <taxon>Agaricomycetidae</taxon>
        <taxon>Agaricales</taxon>
        <taxon>Marasmiineae</taxon>
        <taxon>Physalacriaceae</taxon>
        <taxon>Armillaria</taxon>
    </lineage>
</organism>
<gene>
    <name evidence="1" type="ORF">ARMGADRAFT_870630</name>
</gene>
<dbReference type="InParanoid" id="A0A2H3CSR0"/>
<reference evidence="2" key="1">
    <citation type="journal article" date="2017" name="Nat. Ecol. Evol.">
        <title>Genome expansion and lineage-specific genetic innovations in the forest pathogenic fungi Armillaria.</title>
        <authorList>
            <person name="Sipos G."/>
            <person name="Prasanna A.N."/>
            <person name="Walter M.C."/>
            <person name="O'Connor E."/>
            <person name="Balint B."/>
            <person name="Krizsan K."/>
            <person name="Kiss B."/>
            <person name="Hess J."/>
            <person name="Varga T."/>
            <person name="Slot J."/>
            <person name="Riley R."/>
            <person name="Boka B."/>
            <person name="Rigling D."/>
            <person name="Barry K."/>
            <person name="Lee J."/>
            <person name="Mihaltcheva S."/>
            <person name="LaButti K."/>
            <person name="Lipzen A."/>
            <person name="Waldron R."/>
            <person name="Moloney N.M."/>
            <person name="Sperisen C."/>
            <person name="Kredics L."/>
            <person name="Vagvoelgyi C."/>
            <person name="Patrignani A."/>
            <person name="Fitzpatrick D."/>
            <person name="Nagy I."/>
            <person name="Doyle S."/>
            <person name="Anderson J.B."/>
            <person name="Grigoriev I.V."/>
            <person name="Gueldener U."/>
            <person name="Muensterkoetter M."/>
            <person name="Nagy L.G."/>
        </authorList>
    </citation>
    <scope>NUCLEOTIDE SEQUENCE [LARGE SCALE GENOMIC DNA]</scope>
    <source>
        <strain evidence="2">Ar21-2</strain>
    </source>
</reference>
<proteinExistence type="predicted"/>
<keyword evidence="2" id="KW-1185">Reference proteome</keyword>
<evidence type="ECO:0000313" key="2">
    <source>
        <dbReference type="Proteomes" id="UP000217790"/>
    </source>
</evidence>
<evidence type="ECO:0000313" key="1">
    <source>
        <dbReference type="EMBL" id="PBK86075.1"/>
    </source>
</evidence>
<sequence>AEEDDGAFGFIDPEHVLCAVYLLPTFLLGTTDMCLAGASIACCPDKYDEDYERYYVNFFVDRNMLMQYVGGAVGHKS</sequence>
<dbReference type="Proteomes" id="UP000217790">
    <property type="component" value="Unassembled WGS sequence"/>
</dbReference>
<dbReference type="EMBL" id="KZ293686">
    <property type="protein sequence ID" value="PBK86075.1"/>
    <property type="molecule type" value="Genomic_DNA"/>
</dbReference>
<feature type="non-terminal residue" evidence="1">
    <location>
        <position position="77"/>
    </location>
</feature>
<dbReference type="STRING" id="47427.A0A2H3CSR0"/>
<dbReference type="AlphaFoldDB" id="A0A2H3CSR0"/>
<dbReference type="OrthoDB" id="3267098at2759"/>